<sequence length="113" mass="13311">MKYDREAIKRFVKEYHNTTTIDVKESELNIDNFFEINDEVEAVEVNDNIDNQIFFNELEQIVDRVGTDKEYFVFYLLCQGKSLNEVGKVFNLSGERIRQMYNGLLDKIVNEAS</sequence>
<dbReference type="Proteomes" id="UP000297459">
    <property type="component" value="Unassembled WGS sequence"/>
</dbReference>
<accession>A0A4Z1BJ65</accession>
<name>A0A4Z1BJ65_9STAP</name>
<dbReference type="InterPro" id="IPR013324">
    <property type="entry name" value="RNA_pol_sigma_r3/r4-like"/>
</dbReference>
<dbReference type="AlphaFoldDB" id="A0A4Z1BJ65"/>
<dbReference type="Gene3D" id="1.10.10.10">
    <property type="entry name" value="Winged helix-like DNA-binding domain superfamily/Winged helix DNA-binding domain"/>
    <property type="match status" value="1"/>
</dbReference>
<dbReference type="InterPro" id="IPR036388">
    <property type="entry name" value="WH-like_DNA-bd_sf"/>
</dbReference>
<protein>
    <submittedName>
        <fullName evidence="1">RNA polymerase subunit sigma-70</fullName>
    </submittedName>
</protein>
<dbReference type="SUPFAM" id="SSF88659">
    <property type="entry name" value="Sigma3 and sigma4 domains of RNA polymerase sigma factors"/>
    <property type="match status" value="1"/>
</dbReference>
<organism evidence="1 2">
    <name type="scientific">Staphylococcus pragensis</name>
    <dbReference type="NCBI Taxonomy" id="1611836"/>
    <lineage>
        <taxon>Bacteria</taxon>
        <taxon>Bacillati</taxon>
        <taxon>Bacillota</taxon>
        <taxon>Bacilli</taxon>
        <taxon>Bacillales</taxon>
        <taxon>Staphylococcaceae</taxon>
        <taxon>Staphylococcus</taxon>
    </lineage>
</organism>
<dbReference type="RefSeq" id="WP_126565775.1">
    <property type="nucleotide sequence ID" value="NZ_BMCY01000002.1"/>
</dbReference>
<evidence type="ECO:0000313" key="2">
    <source>
        <dbReference type="Proteomes" id="UP000297459"/>
    </source>
</evidence>
<gene>
    <name evidence="1" type="ORF">E2558_07610</name>
</gene>
<comment type="caution">
    <text evidence="1">The sequence shown here is derived from an EMBL/GenBank/DDBJ whole genome shotgun (WGS) entry which is preliminary data.</text>
</comment>
<dbReference type="EMBL" id="SRPJ01000002">
    <property type="protein sequence ID" value="TGN27707.1"/>
    <property type="molecule type" value="Genomic_DNA"/>
</dbReference>
<evidence type="ECO:0000313" key="1">
    <source>
        <dbReference type="EMBL" id="TGN27707.1"/>
    </source>
</evidence>
<reference evidence="1 2" key="1">
    <citation type="submission" date="2019-04" db="EMBL/GenBank/DDBJ databases">
        <title>Genomic characterization of Staphylococcus petrasii strains.</title>
        <authorList>
            <person name="Vrbovska V."/>
            <person name="Kovarovic V."/>
            <person name="Maslanova I."/>
            <person name="Indrakova A."/>
            <person name="Petras P."/>
            <person name="Sedo O."/>
            <person name="Svec P."/>
            <person name="Fisarova L."/>
            <person name="Sedlacek I."/>
            <person name="Doskar J."/>
            <person name="Pantucek R."/>
        </authorList>
    </citation>
    <scope>NUCLEOTIDE SEQUENCE [LARGE SCALE GENOMIC DNA]</scope>
    <source>
        <strain evidence="1 2">CCM 8529</strain>
    </source>
</reference>
<keyword evidence="2" id="KW-1185">Reference proteome</keyword>
<proteinExistence type="predicted"/>